<dbReference type="InterPro" id="IPR054566">
    <property type="entry name" value="ManC/GMP-like_b-helix"/>
</dbReference>
<dbReference type="InterPro" id="IPR049577">
    <property type="entry name" value="GMPP_N"/>
</dbReference>
<dbReference type="GO" id="GO:0004475">
    <property type="term" value="F:mannose-1-phosphate guanylyltransferase (GTP) activity"/>
    <property type="evidence" value="ECO:0007669"/>
    <property type="project" value="InterPro"/>
</dbReference>
<dbReference type="PANTHER" id="PTHR46390:SF1">
    <property type="entry name" value="MANNOSE-1-PHOSPHATE GUANYLYLTRANSFERASE"/>
    <property type="match status" value="1"/>
</dbReference>
<dbReference type="InterPro" id="IPR005835">
    <property type="entry name" value="NTP_transferase_dom"/>
</dbReference>
<dbReference type="KEGG" id="mdb:OVN18_02555"/>
<feature type="domain" description="Nucleotidyl transferase" evidence="1">
    <location>
        <begin position="13"/>
        <end position="293"/>
    </location>
</feature>
<keyword evidence="3" id="KW-0548">Nucleotidyltransferase</keyword>
<evidence type="ECO:0000259" key="1">
    <source>
        <dbReference type="Pfam" id="PF00483"/>
    </source>
</evidence>
<dbReference type="SUPFAM" id="SSF53448">
    <property type="entry name" value="Nucleotide-diphospho-sugar transferases"/>
    <property type="match status" value="1"/>
</dbReference>
<evidence type="ECO:0000313" key="4">
    <source>
        <dbReference type="Proteomes" id="UP001164706"/>
    </source>
</evidence>
<dbReference type="AlphaFoldDB" id="A0A9E8S9V5"/>
<dbReference type="PANTHER" id="PTHR46390">
    <property type="entry name" value="MANNOSE-1-PHOSPHATE GUANYLYLTRANSFERASE"/>
    <property type="match status" value="1"/>
</dbReference>
<dbReference type="InterPro" id="IPR051161">
    <property type="entry name" value="Mannose-6P_isomerase_type2"/>
</dbReference>
<dbReference type="Proteomes" id="UP001164706">
    <property type="component" value="Chromosome"/>
</dbReference>
<dbReference type="Gene3D" id="3.90.550.10">
    <property type="entry name" value="Spore Coat Polysaccharide Biosynthesis Protein SpsA, Chain A"/>
    <property type="match status" value="1"/>
</dbReference>
<protein>
    <submittedName>
        <fullName evidence="3">Mannose-1-phosphate guanylyltransferase</fullName>
    </submittedName>
</protein>
<organism evidence="3 4">
    <name type="scientific">Microcella daejeonensis</name>
    <dbReference type="NCBI Taxonomy" id="2994971"/>
    <lineage>
        <taxon>Bacteria</taxon>
        <taxon>Bacillati</taxon>
        <taxon>Actinomycetota</taxon>
        <taxon>Actinomycetes</taxon>
        <taxon>Micrococcales</taxon>
        <taxon>Microbacteriaceae</taxon>
        <taxon>Microcella</taxon>
    </lineage>
</organism>
<proteinExistence type="predicted"/>
<accession>A0A9E8S9V5</accession>
<dbReference type="SUPFAM" id="SSF159283">
    <property type="entry name" value="Guanosine diphospho-D-mannose pyrophosphorylase/mannose-6-phosphate isomerase linker domain"/>
    <property type="match status" value="1"/>
</dbReference>
<dbReference type="CDD" id="cd02509">
    <property type="entry name" value="GDP-M1P_Guanylyltransferase"/>
    <property type="match status" value="1"/>
</dbReference>
<evidence type="ECO:0000313" key="3">
    <source>
        <dbReference type="EMBL" id="WAB81921.1"/>
    </source>
</evidence>
<keyword evidence="3" id="KW-0808">Transferase</keyword>
<dbReference type="Pfam" id="PF00483">
    <property type="entry name" value="NTP_transferase"/>
    <property type="match status" value="1"/>
</dbReference>
<dbReference type="EMBL" id="CP113089">
    <property type="protein sequence ID" value="WAB81921.1"/>
    <property type="molecule type" value="Genomic_DNA"/>
</dbReference>
<dbReference type="Pfam" id="PF22640">
    <property type="entry name" value="ManC_GMP_beta-helix"/>
    <property type="match status" value="1"/>
</dbReference>
<name>A0A9E8S9V5_9MICO</name>
<dbReference type="InterPro" id="IPR029044">
    <property type="entry name" value="Nucleotide-diphossugar_trans"/>
</dbReference>
<keyword evidence="4" id="KW-1185">Reference proteome</keyword>
<gene>
    <name evidence="3" type="ORF">OVN18_02555</name>
</gene>
<dbReference type="RefSeq" id="WP_267781731.1">
    <property type="nucleotide sequence ID" value="NZ_CP113089.1"/>
</dbReference>
<reference evidence="3" key="1">
    <citation type="submission" date="2022-11" db="EMBL/GenBank/DDBJ databases">
        <title>Description of Microcella daejonensis nov. sp, isolated from riverside soil.</title>
        <authorList>
            <person name="Molina K.M."/>
            <person name="Kim S.B."/>
        </authorList>
    </citation>
    <scope>NUCLEOTIDE SEQUENCE</scope>
    <source>
        <strain evidence="3">MMS21-STM12</strain>
    </source>
</reference>
<sequence>MERLEGPLADFHAIIPAGGVGSRLWPLSRAEAPKFLHDLTGSGHTLLRDTWQRLLPLCGEDGITVVTGRAHRGAVEKQLPELRAQNIILETEPKDSSAAIGLAAAILHRRNPDVVIGSFAADHVISDAPRFRAAVAEAVAVARAGYITTIGITPTEPSVGFGYIRCGADLDVDGAPHAELVERFVEKPDLDTATAYVASGDYLWNAGMFIARADRLLAQLAETHPELHDGLLQMAEAWDTPKRDRVVDAIWPMLTKIAIDYSVAEPAAAAGRLAVVRGDFPWDDVGDFSSLAKLLSGGRTGDLAILGEGARVLADSSSGVVVSQSQRLISLIGVTDIVVVDTPDALLVTTREHAQRVKSVVDAIKLSGRNDLL</sequence>
<dbReference type="GO" id="GO:0009298">
    <property type="term" value="P:GDP-mannose biosynthetic process"/>
    <property type="evidence" value="ECO:0007669"/>
    <property type="project" value="TreeGrafter"/>
</dbReference>
<evidence type="ECO:0000259" key="2">
    <source>
        <dbReference type="Pfam" id="PF22640"/>
    </source>
</evidence>
<feature type="domain" description="MannoseP isomerase/GMP-like beta-helix" evidence="2">
    <location>
        <begin position="312"/>
        <end position="362"/>
    </location>
</feature>